<dbReference type="Gene3D" id="2.60.120.290">
    <property type="entry name" value="Spermadhesin, CUB domain"/>
    <property type="match status" value="1"/>
</dbReference>
<dbReference type="HOGENOM" id="CLU_037161_0_0_1"/>
<dbReference type="OMA" id="NNFLCKR"/>
<dbReference type="InterPro" id="IPR016186">
    <property type="entry name" value="C-type_lectin-like/link_sf"/>
</dbReference>
<sequence length="433" mass="48306">MDSETENVLFFSQKLHMNLYSLTTFFLLPAYLSAGPSCPAGFSLLNQNKCIKVFTSSAKRSDATTQCISLGGTLVTIKNAIDNRAISTIAASAGLQNIWIGIYCYNFHNVTCYHDDSTGVISYNSFRPGYPKEAYDIGQSVYMQTNGAEWHTGYRDQMSLPFLCELPTTVSDPTCTHNYNGYCYLPSHEIPGIDSSTTYSKAQAICKANSANLASIHSKQEIDYIKSIYTNPNEISQITLGAEARQLHVFNWVDGSNFDYNYFDPLVNSTGNCLQMDLSYRYDRGLWSEISCQSVNNFLCKRKIGATEQIMEPSQPINHFDLSDPSNCNTTLLMAPGVFTSFGYGTSPLPNTYCYWRLATVGAYKVGIYFTDFSVWFNMNIMDQYGETIARSTGNLQPFSVLASTAIATVTHLQTDDTPSYNRHGFRAVVLPY</sequence>
<dbReference type="InterPro" id="IPR035914">
    <property type="entry name" value="Sperma_CUB_dom_sf"/>
</dbReference>
<dbReference type="CDD" id="cd00037">
    <property type="entry name" value="CLECT"/>
    <property type="match status" value="2"/>
</dbReference>
<dbReference type="KEGG" id="crq:GCK72_020433"/>
<dbReference type="Pfam" id="PF00059">
    <property type="entry name" value="Lectin_C"/>
    <property type="match status" value="2"/>
</dbReference>
<dbReference type="eggNOG" id="KOG4297">
    <property type="taxonomic scope" value="Eukaryota"/>
</dbReference>
<reference evidence="3" key="1">
    <citation type="submission" date="2007-07" db="EMBL/GenBank/DDBJ databases">
        <title>PCAP assembly of the Caenorhabditis remanei genome.</title>
        <authorList>
            <consortium name="The Caenorhabditis remanei Sequencing Consortium"/>
            <person name="Wilson R.K."/>
        </authorList>
    </citation>
    <scope>NUCLEOTIDE SEQUENCE [LARGE SCALE GENOMIC DNA]</scope>
    <source>
        <strain evidence="3">PB4641</strain>
    </source>
</reference>
<evidence type="ECO:0000313" key="4">
    <source>
        <dbReference type="Proteomes" id="UP000008281"/>
    </source>
</evidence>
<dbReference type="PROSITE" id="PS50041">
    <property type="entry name" value="C_TYPE_LECTIN_2"/>
    <property type="match status" value="2"/>
</dbReference>
<keyword evidence="4" id="KW-1185">Reference proteome</keyword>
<evidence type="ECO:0000256" key="1">
    <source>
        <dbReference type="ARBA" id="ARBA00023157"/>
    </source>
</evidence>
<dbReference type="RefSeq" id="XP_003116186.2">
    <property type="nucleotide sequence ID" value="XM_003116138.2"/>
</dbReference>
<proteinExistence type="predicted"/>
<dbReference type="SUPFAM" id="SSF49854">
    <property type="entry name" value="Spermadhesin, CUB domain"/>
    <property type="match status" value="1"/>
</dbReference>
<gene>
    <name evidence="3" type="ORF">CRE_09425</name>
</gene>
<dbReference type="EMBL" id="DS268409">
    <property type="protein sequence ID" value="EFO95082.1"/>
    <property type="molecule type" value="Genomic_DNA"/>
</dbReference>
<protein>
    <submittedName>
        <fullName evidence="3">Uncharacterized protein</fullName>
    </submittedName>
</protein>
<name>E3LIS2_CAERE</name>
<dbReference type="PANTHER" id="PTHR22991">
    <property type="entry name" value="PROTEIN CBG13490"/>
    <property type="match status" value="1"/>
</dbReference>
<dbReference type="InterPro" id="IPR001304">
    <property type="entry name" value="C-type_lectin-like"/>
</dbReference>
<dbReference type="Proteomes" id="UP000008281">
    <property type="component" value="Unassembled WGS sequence"/>
</dbReference>
<dbReference type="Gene3D" id="3.10.100.10">
    <property type="entry name" value="Mannose-Binding Protein A, subunit A"/>
    <property type="match status" value="2"/>
</dbReference>
<dbReference type="SMART" id="SM00034">
    <property type="entry name" value="CLECT"/>
    <property type="match status" value="2"/>
</dbReference>
<dbReference type="OrthoDB" id="5790237at2759"/>
<dbReference type="PROSITE" id="PS01180">
    <property type="entry name" value="CUB"/>
    <property type="match status" value="1"/>
</dbReference>
<dbReference type="AlphaFoldDB" id="E3LIS2"/>
<dbReference type="GeneID" id="9820207"/>
<dbReference type="CTD" id="9820207"/>
<comment type="caution">
    <text evidence="2">Lacks conserved residue(s) required for the propagation of feature annotation.</text>
</comment>
<organism evidence="4">
    <name type="scientific">Caenorhabditis remanei</name>
    <name type="common">Caenorhabditis vulgaris</name>
    <dbReference type="NCBI Taxonomy" id="31234"/>
    <lineage>
        <taxon>Eukaryota</taxon>
        <taxon>Metazoa</taxon>
        <taxon>Ecdysozoa</taxon>
        <taxon>Nematoda</taxon>
        <taxon>Chromadorea</taxon>
        <taxon>Rhabditida</taxon>
        <taxon>Rhabditina</taxon>
        <taxon>Rhabditomorpha</taxon>
        <taxon>Rhabditoidea</taxon>
        <taxon>Rhabditidae</taxon>
        <taxon>Peloderinae</taxon>
        <taxon>Caenorhabditis</taxon>
    </lineage>
</organism>
<dbReference type="PANTHER" id="PTHR22991:SF43">
    <property type="entry name" value="C-TYPE LECTIN-RELATED"/>
    <property type="match status" value="1"/>
</dbReference>
<evidence type="ECO:0000256" key="2">
    <source>
        <dbReference type="PROSITE-ProRule" id="PRU00059"/>
    </source>
</evidence>
<dbReference type="STRING" id="31234.E3LIS2"/>
<evidence type="ECO:0000313" key="3">
    <source>
        <dbReference type="EMBL" id="EFO95082.1"/>
    </source>
</evidence>
<dbReference type="InterPro" id="IPR016187">
    <property type="entry name" value="CTDL_fold"/>
</dbReference>
<dbReference type="InterPro" id="IPR050976">
    <property type="entry name" value="Snaclec"/>
</dbReference>
<dbReference type="InterPro" id="IPR000859">
    <property type="entry name" value="CUB_dom"/>
</dbReference>
<accession>E3LIS2</accession>
<dbReference type="SUPFAM" id="SSF56436">
    <property type="entry name" value="C-type lectin-like"/>
    <property type="match status" value="2"/>
</dbReference>
<keyword evidence="1" id="KW-1015">Disulfide bond</keyword>